<organism evidence="2 3">
    <name type="scientific">Chryseosolibacter indicus</name>
    <dbReference type="NCBI Taxonomy" id="2782351"/>
    <lineage>
        <taxon>Bacteria</taxon>
        <taxon>Pseudomonadati</taxon>
        <taxon>Bacteroidota</taxon>
        <taxon>Cytophagia</taxon>
        <taxon>Cytophagales</taxon>
        <taxon>Chryseotaleaceae</taxon>
        <taxon>Chryseosolibacter</taxon>
    </lineage>
</organism>
<dbReference type="InterPro" id="IPR001279">
    <property type="entry name" value="Metallo-B-lactamas"/>
</dbReference>
<evidence type="ECO:0000313" key="3">
    <source>
        <dbReference type="Proteomes" id="UP000772618"/>
    </source>
</evidence>
<protein>
    <submittedName>
        <fullName evidence="2">MBL fold metallo-hydrolase</fullName>
    </submittedName>
</protein>
<gene>
    <name evidence="2" type="ORF">KK060_07335</name>
</gene>
<dbReference type="RefSeq" id="WP_254153049.1">
    <property type="nucleotide sequence ID" value="NZ_JAHESD010000011.1"/>
</dbReference>
<reference evidence="2 3" key="1">
    <citation type="submission" date="2021-05" db="EMBL/GenBank/DDBJ databases">
        <title>A Polyphasic approach of four new species of the genus Ohtaekwangia: Ohtaekwangia histidinii sp. nov., Ohtaekwangia cretensis sp. nov., Ohtaekwangia indiensis sp. nov., Ohtaekwangia reichenbachii sp. nov. from diverse environment.</title>
        <authorList>
            <person name="Octaviana S."/>
        </authorList>
    </citation>
    <scope>NUCLEOTIDE SEQUENCE [LARGE SCALE GENOMIC DNA]</scope>
    <source>
        <strain evidence="2 3">PWU20</strain>
    </source>
</reference>
<feature type="domain" description="Metallo-beta-lactamase" evidence="1">
    <location>
        <begin position="105"/>
        <end position="303"/>
    </location>
</feature>
<evidence type="ECO:0000259" key="1">
    <source>
        <dbReference type="Pfam" id="PF12706"/>
    </source>
</evidence>
<accession>A0ABS5VP03</accession>
<dbReference type="EMBL" id="JAHESD010000011">
    <property type="protein sequence ID" value="MBT1703086.1"/>
    <property type="molecule type" value="Genomic_DNA"/>
</dbReference>
<name>A0ABS5VP03_9BACT</name>
<proteinExistence type="predicted"/>
<dbReference type="InterPro" id="IPR036866">
    <property type="entry name" value="RibonucZ/Hydroxyglut_hydro"/>
</dbReference>
<dbReference type="Proteomes" id="UP000772618">
    <property type="component" value="Unassembled WGS sequence"/>
</dbReference>
<keyword evidence="3" id="KW-1185">Reference proteome</keyword>
<dbReference type="PIRSF" id="PIRSF038896">
    <property type="entry name" value="NAPE-PLD"/>
    <property type="match status" value="1"/>
</dbReference>
<sequence>MLLFVLAVIVATVTFFISTGVVLSAPKHRGPITDHFDGKRFSNPTGIKEQKATDVVRWMLTRKKGPWKEDKTSKYGNRPLDFYKDGIRITYVNHTTFLIQVDGINILTDPIWSRRASPFSWTGPKRMRLPGIKFEDLPRIHLVLLSHNHYDHLDVATMRMVFGAHHPKILTPLGVKAYLDKLHVSGSTDLDWWNEQTINEKLSIQCVPAQHFSGRGLTDRNGTLWCGYVIKSSYGNIYFAGDTGYNDTTFKDIGAKAGPFKVSIIPIGAFKPVWFMSPIHCSPEEAVKIHFDTNSEVSIASHFGTFALADDGLEEPVMELHRSLVKYNLAPSKFLVLKEGDAEMF</sequence>
<evidence type="ECO:0000313" key="2">
    <source>
        <dbReference type="EMBL" id="MBT1703086.1"/>
    </source>
</evidence>
<dbReference type="SUPFAM" id="SSF56281">
    <property type="entry name" value="Metallo-hydrolase/oxidoreductase"/>
    <property type="match status" value="1"/>
</dbReference>
<dbReference type="Pfam" id="PF12706">
    <property type="entry name" value="Lactamase_B_2"/>
    <property type="match status" value="1"/>
</dbReference>
<dbReference type="InterPro" id="IPR024884">
    <property type="entry name" value="NAPE-PLD"/>
</dbReference>
<dbReference type="Gene3D" id="3.60.15.10">
    <property type="entry name" value="Ribonuclease Z/Hydroxyacylglutathione hydrolase-like"/>
    <property type="match status" value="1"/>
</dbReference>
<dbReference type="PANTHER" id="PTHR15032">
    <property type="entry name" value="N-ACYL-PHOSPHATIDYLETHANOLAMINE-HYDROLYZING PHOSPHOLIPASE D"/>
    <property type="match status" value="1"/>
</dbReference>
<comment type="caution">
    <text evidence="2">The sequence shown here is derived from an EMBL/GenBank/DDBJ whole genome shotgun (WGS) entry which is preliminary data.</text>
</comment>
<dbReference type="PANTHER" id="PTHR15032:SF4">
    <property type="entry name" value="N-ACYL-PHOSPHATIDYLETHANOLAMINE-HYDROLYZING PHOSPHOLIPASE D"/>
    <property type="match status" value="1"/>
</dbReference>